<dbReference type="InterPro" id="IPR050744">
    <property type="entry name" value="AI-2_Isomerase_LsrG"/>
</dbReference>
<dbReference type="SUPFAM" id="SSF54909">
    <property type="entry name" value="Dimeric alpha+beta barrel"/>
    <property type="match status" value="1"/>
</dbReference>
<feature type="domain" description="ABM" evidence="1">
    <location>
        <begin position="2"/>
        <end position="93"/>
    </location>
</feature>
<reference evidence="2 3" key="1">
    <citation type="submission" date="2016-10" db="EMBL/GenBank/DDBJ databases">
        <authorList>
            <person name="de Groot N.N."/>
        </authorList>
    </citation>
    <scope>NUCLEOTIDE SEQUENCE [LARGE SCALE GENOMIC DNA]</scope>
    <source>
        <strain evidence="3">L7-484,KACC 16230,DSM 25025</strain>
    </source>
</reference>
<evidence type="ECO:0000313" key="3">
    <source>
        <dbReference type="Proteomes" id="UP000198793"/>
    </source>
</evidence>
<evidence type="ECO:0000259" key="1">
    <source>
        <dbReference type="PROSITE" id="PS51725"/>
    </source>
</evidence>
<protein>
    <submittedName>
        <fullName evidence="2">Quinol monooxygenase YgiN</fullName>
    </submittedName>
</protein>
<gene>
    <name evidence="2" type="ORF">SAMN05192530_102268</name>
</gene>
<dbReference type="Gene3D" id="3.30.70.100">
    <property type="match status" value="1"/>
</dbReference>
<dbReference type="InterPro" id="IPR011008">
    <property type="entry name" value="Dimeric_a/b-barrel"/>
</dbReference>
<dbReference type="Proteomes" id="UP000198793">
    <property type="component" value="Unassembled WGS sequence"/>
</dbReference>
<accession>A0A1H0EXT6</accession>
<dbReference type="PROSITE" id="PS51725">
    <property type="entry name" value="ABM"/>
    <property type="match status" value="1"/>
</dbReference>
<dbReference type="EMBL" id="FNIT01000002">
    <property type="protein sequence ID" value="SDN87153.1"/>
    <property type="molecule type" value="Genomic_DNA"/>
</dbReference>
<dbReference type="GO" id="GO:0004497">
    <property type="term" value="F:monooxygenase activity"/>
    <property type="evidence" value="ECO:0007669"/>
    <property type="project" value="UniProtKB-KW"/>
</dbReference>
<dbReference type="STRING" id="1166073.SAMN05192530_102268"/>
<dbReference type="AlphaFoldDB" id="A0A1H0EXT6"/>
<evidence type="ECO:0000313" key="2">
    <source>
        <dbReference type="EMBL" id="SDN87153.1"/>
    </source>
</evidence>
<dbReference type="OrthoDB" id="287932at2"/>
<dbReference type="PANTHER" id="PTHR33336:SF3">
    <property type="entry name" value="ABM DOMAIN-CONTAINING PROTEIN"/>
    <property type="match status" value="1"/>
</dbReference>
<name>A0A1H0EXT6_9HYPH</name>
<dbReference type="PANTHER" id="PTHR33336">
    <property type="entry name" value="QUINOL MONOOXYGENASE YGIN-RELATED"/>
    <property type="match status" value="1"/>
</dbReference>
<dbReference type="Pfam" id="PF03992">
    <property type="entry name" value="ABM"/>
    <property type="match status" value="1"/>
</dbReference>
<keyword evidence="3" id="KW-1185">Reference proteome</keyword>
<keyword evidence="2" id="KW-0503">Monooxygenase</keyword>
<sequence>MIIVSGFLRLSPADLDTVREAARATIAATRAEEGCHIYAFADDLTEPGLVRIYEEWDSRETLAAHGQTAHIAAWRETLKGVTVVEQRLKIVEVASEEPFS</sequence>
<dbReference type="InterPro" id="IPR007138">
    <property type="entry name" value="ABM_dom"/>
</dbReference>
<keyword evidence="2" id="KW-0560">Oxidoreductase</keyword>
<organism evidence="2 3">
    <name type="scientific">Aureimonas jatrophae</name>
    <dbReference type="NCBI Taxonomy" id="1166073"/>
    <lineage>
        <taxon>Bacteria</taxon>
        <taxon>Pseudomonadati</taxon>
        <taxon>Pseudomonadota</taxon>
        <taxon>Alphaproteobacteria</taxon>
        <taxon>Hyphomicrobiales</taxon>
        <taxon>Aurantimonadaceae</taxon>
        <taxon>Aureimonas</taxon>
    </lineage>
</organism>
<proteinExistence type="predicted"/>
<dbReference type="RefSeq" id="WP_090670311.1">
    <property type="nucleotide sequence ID" value="NZ_FNIT01000002.1"/>
</dbReference>